<dbReference type="PANTHER" id="PTHR43479:SF11">
    <property type="entry name" value="ACREF_ENVCD OPERON REPRESSOR-RELATED"/>
    <property type="match status" value="1"/>
</dbReference>
<keyword evidence="1 2" id="KW-0238">DNA-binding</keyword>
<name>A0A3N0E325_9ACTN</name>
<comment type="caution">
    <text evidence="4">The sequence shown here is derived from an EMBL/GenBank/DDBJ whole genome shotgun (WGS) entry which is preliminary data.</text>
</comment>
<dbReference type="GO" id="GO:0003677">
    <property type="term" value="F:DNA binding"/>
    <property type="evidence" value="ECO:0007669"/>
    <property type="project" value="UniProtKB-UniRule"/>
</dbReference>
<feature type="DNA-binding region" description="H-T-H motif" evidence="2">
    <location>
        <begin position="43"/>
        <end position="62"/>
    </location>
</feature>
<dbReference type="Proteomes" id="UP000269198">
    <property type="component" value="Unassembled WGS sequence"/>
</dbReference>
<dbReference type="PANTHER" id="PTHR43479">
    <property type="entry name" value="ACREF/ENVCD OPERON REPRESSOR-RELATED"/>
    <property type="match status" value="1"/>
</dbReference>
<dbReference type="PROSITE" id="PS50977">
    <property type="entry name" value="HTH_TETR_2"/>
    <property type="match status" value="1"/>
</dbReference>
<gene>
    <name evidence="4" type="ORF">EFW17_19970</name>
</gene>
<dbReference type="InterPro" id="IPR001647">
    <property type="entry name" value="HTH_TetR"/>
</dbReference>
<evidence type="ECO:0000256" key="1">
    <source>
        <dbReference type="ARBA" id="ARBA00023125"/>
    </source>
</evidence>
<dbReference type="InterPro" id="IPR050624">
    <property type="entry name" value="HTH-type_Tx_Regulator"/>
</dbReference>
<feature type="domain" description="HTH tetR-type" evidence="3">
    <location>
        <begin position="19"/>
        <end position="80"/>
    </location>
</feature>
<dbReference type="Gene3D" id="1.10.357.10">
    <property type="entry name" value="Tetracycline Repressor, domain 2"/>
    <property type="match status" value="1"/>
</dbReference>
<dbReference type="SUPFAM" id="SSF46689">
    <property type="entry name" value="Homeodomain-like"/>
    <property type="match status" value="1"/>
</dbReference>
<evidence type="ECO:0000313" key="4">
    <source>
        <dbReference type="EMBL" id="RNL82193.1"/>
    </source>
</evidence>
<keyword evidence="5" id="KW-1185">Reference proteome</keyword>
<dbReference type="EMBL" id="RJMB01000025">
    <property type="protein sequence ID" value="RNL82193.1"/>
    <property type="molecule type" value="Genomic_DNA"/>
</dbReference>
<protein>
    <submittedName>
        <fullName evidence="4">TetR/AcrR family transcriptional regulator</fullName>
    </submittedName>
</protein>
<organism evidence="4 5">
    <name type="scientific">Halostreptopolyspora alba</name>
    <dbReference type="NCBI Taxonomy" id="2487137"/>
    <lineage>
        <taxon>Bacteria</taxon>
        <taxon>Bacillati</taxon>
        <taxon>Actinomycetota</taxon>
        <taxon>Actinomycetes</taxon>
        <taxon>Streptosporangiales</taxon>
        <taxon>Nocardiopsidaceae</taxon>
        <taxon>Halostreptopolyspora</taxon>
    </lineage>
</organism>
<dbReference type="InterPro" id="IPR009057">
    <property type="entry name" value="Homeodomain-like_sf"/>
</dbReference>
<evidence type="ECO:0000313" key="5">
    <source>
        <dbReference type="Proteomes" id="UP000269198"/>
    </source>
</evidence>
<accession>A0A3N0E325</accession>
<sequence>MDNTSLRVYGGVEGDDRRAERRTQLIEAGLDLLGSESDDVSLTVRGVCKQAGLTTRYFYESFTDRDALAIAVYDHVTDEIATTTLEAVAAAPADERAKIHAGLKNIVDIVADDPRRGRLLFSATLTNSLLLHRRVRSARLFASLLGEEARAFYGMSGSAALEPTSQFIVGGLAQTLTAWLDGTVELERHQIVDRCTEIFLAIADIRRSSREREA</sequence>
<reference evidence="4 5" key="1">
    <citation type="submission" date="2018-11" db="EMBL/GenBank/DDBJ databases">
        <title>The genome draft of YIM 96095.</title>
        <authorList>
            <person name="Tang S.-K."/>
            <person name="Chunyu W.-X."/>
            <person name="Feng Y.-Z."/>
        </authorList>
    </citation>
    <scope>NUCLEOTIDE SEQUENCE [LARGE SCALE GENOMIC DNA]</scope>
    <source>
        <strain evidence="4 5">YIM 96095</strain>
    </source>
</reference>
<evidence type="ECO:0000256" key="2">
    <source>
        <dbReference type="PROSITE-ProRule" id="PRU00335"/>
    </source>
</evidence>
<dbReference type="AlphaFoldDB" id="A0A3N0E325"/>
<proteinExistence type="predicted"/>
<dbReference type="RefSeq" id="WP_123202958.1">
    <property type="nucleotide sequence ID" value="NZ_RJMB01000025.1"/>
</dbReference>
<dbReference type="OrthoDB" id="4331447at2"/>
<evidence type="ECO:0000259" key="3">
    <source>
        <dbReference type="PROSITE" id="PS50977"/>
    </source>
</evidence>